<keyword evidence="3" id="KW-1185">Reference proteome</keyword>
<proteinExistence type="predicted"/>
<keyword evidence="1" id="KW-0472">Membrane</keyword>
<gene>
    <name evidence="2" type="ORF">AWL63_01195</name>
</gene>
<reference evidence="2 3" key="1">
    <citation type="submission" date="2016-01" db="EMBL/GenBank/DDBJ databases">
        <title>Complete genome and mega plasmid sequence of Sphingomonas panacis DCY99 elicits systemic resistance in rice to Xanthomonas oryzae.</title>
        <authorList>
            <person name="Kim Y.J."/>
            <person name="Yang D.C."/>
            <person name="Sing P."/>
        </authorList>
    </citation>
    <scope>NUCLEOTIDE SEQUENCE [LARGE SCALE GENOMIC DNA]</scope>
    <source>
        <strain evidence="2 3">DCY99</strain>
    </source>
</reference>
<evidence type="ECO:0000313" key="2">
    <source>
        <dbReference type="EMBL" id="AOH82801.1"/>
    </source>
</evidence>
<dbReference type="KEGG" id="span:AWL63_01195"/>
<accession>A0A1B3Z5U8</accession>
<evidence type="ECO:0000313" key="3">
    <source>
        <dbReference type="Proteomes" id="UP000094256"/>
    </source>
</evidence>
<feature type="transmembrane region" description="Helical" evidence="1">
    <location>
        <begin position="6"/>
        <end position="23"/>
    </location>
</feature>
<keyword evidence="1" id="KW-1133">Transmembrane helix</keyword>
<dbReference type="RefSeq" id="WP_069203386.1">
    <property type="nucleotide sequence ID" value="NZ_CP014168.1"/>
</dbReference>
<dbReference type="STRING" id="1560345.AWL63_01195"/>
<keyword evidence="1" id="KW-0812">Transmembrane</keyword>
<evidence type="ECO:0000256" key="1">
    <source>
        <dbReference type="SAM" id="Phobius"/>
    </source>
</evidence>
<protein>
    <submittedName>
        <fullName evidence="2">Uncharacterized protein</fullName>
    </submittedName>
</protein>
<organism evidence="2 3">
    <name type="scientific">Sphingomonas panacis</name>
    <dbReference type="NCBI Taxonomy" id="1560345"/>
    <lineage>
        <taxon>Bacteria</taxon>
        <taxon>Pseudomonadati</taxon>
        <taxon>Pseudomonadota</taxon>
        <taxon>Alphaproteobacteria</taxon>
        <taxon>Sphingomonadales</taxon>
        <taxon>Sphingomonadaceae</taxon>
        <taxon>Sphingomonas</taxon>
    </lineage>
</organism>
<dbReference type="AlphaFoldDB" id="A0A1B3Z5U8"/>
<sequence length="70" mass="7573">MALILISIGAAFVIAFVAYAVYLRRRDAAARRAWEAHCNEQALANNAALAARRAAMRPETAVMNDATVDP</sequence>
<name>A0A1B3Z5U8_9SPHN</name>
<dbReference type="Proteomes" id="UP000094256">
    <property type="component" value="Chromosome"/>
</dbReference>
<dbReference type="EMBL" id="CP014168">
    <property type="protein sequence ID" value="AOH82801.1"/>
    <property type="molecule type" value="Genomic_DNA"/>
</dbReference>